<dbReference type="GO" id="GO:0005506">
    <property type="term" value="F:iron ion binding"/>
    <property type="evidence" value="ECO:0007669"/>
    <property type="project" value="UniProtKB-UniRule"/>
</dbReference>
<dbReference type="GO" id="GO:0051539">
    <property type="term" value="F:4 iron, 4 sulfur cluster binding"/>
    <property type="evidence" value="ECO:0007669"/>
    <property type="project" value="UniProtKB-KW"/>
</dbReference>
<dbReference type="PANTHER" id="PTHR22976">
    <property type="entry name" value="BIOTIN SYNTHASE"/>
    <property type="match status" value="1"/>
</dbReference>
<dbReference type="SFLD" id="SFLDS00029">
    <property type="entry name" value="Radical_SAM"/>
    <property type="match status" value="1"/>
</dbReference>
<evidence type="ECO:0000313" key="17">
    <source>
        <dbReference type="Proteomes" id="UP000316238"/>
    </source>
</evidence>
<keyword evidence="6 13" id="KW-0949">S-adenosyl-L-methionine</keyword>
<evidence type="ECO:0000256" key="7">
    <source>
        <dbReference type="ARBA" id="ARBA00022714"/>
    </source>
</evidence>
<evidence type="ECO:0000256" key="4">
    <source>
        <dbReference type="ARBA" id="ARBA00022485"/>
    </source>
</evidence>
<keyword evidence="11 13" id="KW-0411">Iron-sulfur</keyword>
<dbReference type="SUPFAM" id="SSF102114">
    <property type="entry name" value="Radical SAM enzymes"/>
    <property type="match status" value="1"/>
</dbReference>
<dbReference type="InterPro" id="IPR007197">
    <property type="entry name" value="rSAM"/>
</dbReference>
<dbReference type="NCBIfam" id="TIGR00433">
    <property type="entry name" value="bioB"/>
    <property type="match status" value="1"/>
</dbReference>
<dbReference type="GO" id="GO:0051537">
    <property type="term" value="F:2 iron, 2 sulfur cluster binding"/>
    <property type="evidence" value="ECO:0007669"/>
    <property type="project" value="UniProtKB-KW"/>
</dbReference>
<dbReference type="GO" id="GO:0004076">
    <property type="term" value="F:biotin synthase activity"/>
    <property type="evidence" value="ECO:0007669"/>
    <property type="project" value="UniProtKB-UniRule"/>
</dbReference>
<feature type="binding site" evidence="13 14">
    <location>
        <position position="202"/>
    </location>
    <ligand>
        <name>[2Fe-2S] cluster</name>
        <dbReference type="ChEBI" id="CHEBI:190135"/>
    </ligand>
</feature>
<feature type="binding site" evidence="13 14">
    <location>
        <position position="71"/>
    </location>
    <ligand>
        <name>[4Fe-4S] cluster</name>
        <dbReference type="ChEBI" id="CHEBI:49883"/>
        <note>4Fe-4S-S-AdoMet</note>
    </ligand>
</feature>
<dbReference type="Gene3D" id="3.20.20.70">
    <property type="entry name" value="Aldolase class I"/>
    <property type="match status" value="1"/>
</dbReference>
<dbReference type="HAMAP" id="MF_01694">
    <property type="entry name" value="BioB"/>
    <property type="match status" value="1"/>
</dbReference>
<dbReference type="GO" id="GO:0009102">
    <property type="term" value="P:biotin biosynthetic process"/>
    <property type="evidence" value="ECO:0007669"/>
    <property type="project" value="UniProtKB-UniRule"/>
</dbReference>
<dbReference type="SFLD" id="SFLDG01060">
    <property type="entry name" value="BATS_domain_containing"/>
    <property type="match status" value="1"/>
</dbReference>
<comment type="caution">
    <text evidence="16">The sequence shown here is derived from an EMBL/GenBank/DDBJ whole genome shotgun (WGS) entry which is preliminary data.</text>
</comment>
<evidence type="ECO:0000256" key="14">
    <source>
        <dbReference type="PIRSR" id="PIRSR001619-1"/>
    </source>
</evidence>
<keyword evidence="8 13" id="KW-0479">Metal-binding</keyword>
<feature type="binding site" evidence="13 14">
    <location>
        <position position="142"/>
    </location>
    <ligand>
        <name>[2Fe-2S] cluster</name>
        <dbReference type="ChEBI" id="CHEBI:190135"/>
    </ligand>
</feature>
<sequence length="328" mass="36240">MTDLLRDTFSMITEGIPVSREIALLLARYPDSQKLWSAADRLRHRFMGDHFHLCSIINARSGGCSEDCHFCAQSARYQTSAPVYTMIDQEEAMTIARDNDAHGVHRLSLVTSGRTPAGDRETFSQFNALYEQIQRETSMELCASMGLLDQKKAEMLAAMGVSRYHCNLETCERQFSTICSTHTWQDKIETLKTAATAGMSLCSGGIIGLGESMEDRIELALELRQLDIRSIPLNILTPIAGTPLADLQPLTVHEVLTTVALFRFINPEAVIRMAGGRQQLGADQHRCFAAGANGAIVGNYLTTAGVSIDKDVTRLREMGFIVKRTTPH</sequence>
<evidence type="ECO:0000256" key="12">
    <source>
        <dbReference type="ARBA" id="ARBA00051157"/>
    </source>
</evidence>
<keyword evidence="4 13" id="KW-0004">4Fe-4S</keyword>
<comment type="catalytic activity">
    <reaction evidence="12 13">
        <text>(4R,5S)-dethiobiotin + (sulfur carrier)-SH + 2 reduced [2Fe-2S]-[ferredoxin] + 2 S-adenosyl-L-methionine = (sulfur carrier)-H + biotin + 2 5'-deoxyadenosine + 2 L-methionine + 2 oxidized [2Fe-2S]-[ferredoxin]</text>
        <dbReference type="Rhea" id="RHEA:22060"/>
        <dbReference type="Rhea" id="RHEA-COMP:10000"/>
        <dbReference type="Rhea" id="RHEA-COMP:10001"/>
        <dbReference type="Rhea" id="RHEA-COMP:14737"/>
        <dbReference type="Rhea" id="RHEA-COMP:14739"/>
        <dbReference type="ChEBI" id="CHEBI:17319"/>
        <dbReference type="ChEBI" id="CHEBI:29917"/>
        <dbReference type="ChEBI" id="CHEBI:33737"/>
        <dbReference type="ChEBI" id="CHEBI:33738"/>
        <dbReference type="ChEBI" id="CHEBI:57586"/>
        <dbReference type="ChEBI" id="CHEBI:57844"/>
        <dbReference type="ChEBI" id="CHEBI:59789"/>
        <dbReference type="ChEBI" id="CHEBI:64428"/>
        <dbReference type="ChEBI" id="CHEBI:149473"/>
        <dbReference type="EC" id="2.8.1.6"/>
    </reaction>
</comment>
<evidence type="ECO:0000256" key="3">
    <source>
        <dbReference type="ARBA" id="ARBA00012236"/>
    </source>
</evidence>
<comment type="subunit">
    <text evidence="13">Homodimer.</text>
</comment>
<comment type="cofactor">
    <cofactor evidence="14">
        <name>[2Fe-2S] cluster</name>
        <dbReference type="ChEBI" id="CHEBI:190135"/>
    </cofactor>
    <text evidence="14">Binds 1 [2Fe-2S] cluster. The cluster is coordinated with 3 cysteines and 1 arginine.</text>
</comment>
<dbReference type="InterPro" id="IPR013785">
    <property type="entry name" value="Aldolase_TIM"/>
</dbReference>
<dbReference type="InterPro" id="IPR024177">
    <property type="entry name" value="Biotin_synthase"/>
</dbReference>
<evidence type="ECO:0000256" key="8">
    <source>
        <dbReference type="ARBA" id="ARBA00022723"/>
    </source>
</evidence>
<evidence type="ECO:0000256" key="6">
    <source>
        <dbReference type="ARBA" id="ARBA00022691"/>
    </source>
</evidence>
<feature type="binding site" evidence="13 14">
    <location>
        <position position="64"/>
    </location>
    <ligand>
        <name>[4Fe-4S] cluster</name>
        <dbReference type="ChEBI" id="CHEBI:49883"/>
        <note>4Fe-4S-S-AdoMet</note>
    </ligand>
</feature>
<dbReference type="PANTHER" id="PTHR22976:SF2">
    <property type="entry name" value="BIOTIN SYNTHASE, MITOCHONDRIAL"/>
    <property type="match status" value="1"/>
</dbReference>
<dbReference type="InterPro" id="IPR002684">
    <property type="entry name" value="Biotin_synth/BioAB"/>
</dbReference>
<dbReference type="PROSITE" id="PS51918">
    <property type="entry name" value="RADICAL_SAM"/>
    <property type="match status" value="1"/>
</dbReference>
<evidence type="ECO:0000256" key="2">
    <source>
        <dbReference type="ARBA" id="ARBA00010765"/>
    </source>
</evidence>
<dbReference type="InterPro" id="IPR058240">
    <property type="entry name" value="rSAM_sf"/>
</dbReference>
<feature type="binding site" evidence="13 14">
    <location>
        <position position="68"/>
    </location>
    <ligand>
        <name>[4Fe-4S] cluster</name>
        <dbReference type="ChEBI" id="CHEBI:49883"/>
        <note>4Fe-4S-S-AdoMet</note>
    </ligand>
</feature>
<feature type="binding site" evidence="13 14">
    <location>
        <position position="272"/>
    </location>
    <ligand>
        <name>[2Fe-2S] cluster</name>
        <dbReference type="ChEBI" id="CHEBI:190135"/>
    </ligand>
</feature>
<comment type="cofactor">
    <cofactor evidence="13 14">
        <name>[4Fe-4S] cluster</name>
        <dbReference type="ChEBI" id="CHEBI:49883"/>
    </cofactor>
    <text evidence="13 14">Binds 1 [4Fe-4S] cluster. The cluster is coordinated with 3 cysteines and an exchangeable S-adenosyl-L-methionine.</text>
</comment>
<comment type="pathway">
    <text evidence="1 13">Cofactor biosynthesis; biotin biosynthesis; biotin from 7,8-diaminononanoate: step 2/2.</text>
</comment>
<evidence type="ECO:0000256" key="10">
    <source>
        <dbReference type="ARBA" id="ARBA00023004"/>
    </source>
</evidence>
<accession>A0A521G525</accession>
<dbReference type="Pfam" id="PF06968">
    <property type="entry name" value="BATS"/>
    <property type="match status" value="1"/>
</dbReference>
<dbReference type="PIRSF" id="PIRSF001619">
    <property type="entry name" value="Biotin_synth"/>
    <property type="match status" value="1"/>
</dbReference>
<dbReference type="Pfam" id="PF04055">
    <property type="entry name" value="Radical_SAM"/>
    <property type="match status" value="1"/>
</dbReference>
<evidence type="ECO:0000259" key="15">
    <source>
        <dbReference type="PROSITE" id="PS51918"/>
    </source>
</evidence>
<feature type="domain" description="Radical SAM core" evidence="15">
    <location>
        <begin position="46"/>
        <end position="277"/>
    </location>
</feature>
<proteinExistence type="inferred from homology"/>
<feature type="binding site" evidence="13 14">
    <location>
        <position position="108"/>
    </location>
    <ligand>
        <name>[2Fe-2S] cluster</name>
        <dbReference type="ChEBI" id="CHEBI:190135"/>
    </ligand>
</feature>
<keyword evidence="10 13" id="KW-0408">Iron</keyword>
<dbReference type="SFLD" id="SFLDG01278">
    <property type="entry name" value="biotin_synthase_like"/>
    <property type="match status" value="1"/>
</dbReference>
<evidence type="ECO:0000256" key="11">
    <source>
        <dbReference type="ARBA" id="ARBA00023014"/>
    </source>
</evidence>
<comment type="function">
    <text evidence="13">Catalyzes the conversion of dethiobiotin (DTB) to biotin by the insertion of a sulfur atom into dethiobiotin via a radical-based mechanism.</text>
</comment>
<evidence type="ECO:0000313" key="16">
    <source>
        <dbReference type="EMBL" id="TAA76122.1"/>
    </source>
</evidence>
<dbReference type="SMART" id="SM00876">
    <property type="entry name" value="BATS"/>
    <property type="match status" value="1"/>
</dbReference>
<evidence type="ECO:0000256" key="13">
    <source>
        <dbReference type="HAMAP-Rule" id="MF_01694"/>
    </source>
</evidence>
<keyword evidence="17" id="KW-1185">Reference proteome</keyword>
<gene>
    <name evidence="13" type="primary">bioB</name>
    <name evidence="16" type="ORF">CDV28_10117</name>
</gene>
<dbReference type="EMBL" id="NQJD01000001">
    <property type="protein sequence ID" value="TAA76122.1"/>
    <property type="molecule type" value="Genomic_DNA"/>
</dbReference>
<protein>
    <recommendedName>
        <fullName evidence="3 13">Biotin synthase</fullName>
        <ecNumber evidence="3 13">2.8.1.6</ecNumber>
    </recommendedName>
</protein>
<dbReference type="UniPathway" id="UPA00078">
    <property type="reaction ID" value="UER00162"/>
</dbReference>
<evidence type="ECO:0000256" key="9">
    <source>
        <dbReference type="ARBA" id="ARBA00022756"/>
    </source>
</evidence>
<keyword evidence="7 13" id="KW-0001">2Fe-2S</keyword>
<organism evidence="16 17">
    <name type="scientific">Candidatus Electronema aureum</name>
    <dbReference type="NCBI Taxonomy" id="2005002"/>
    <lineage>
        <taxon>Bacteria</taxon>
        <taxon>Pseudomonadati</taxon>
        <taxon>Thermodesulfobacteriota</taxon>
        <taxon>Desulfobulbia</taxon>
        <taxon>Desulfobulbales</taxon>
        <taxon>Desulfobulbaceae</taxon>
        <taxon>Candidatus Electronema</taxon>
    </lineage>
</organism>
<dbReference type="SMART" id="SM00729">
    <property type="entry name" value="Elp3"/>
    <property type="match status" value="1"/>
</dbReference>
<dbReference type="AlphaFoldDB" id="A0A521G525"/>
<dbReference type="InterPro" id="IPR010722">
    <property type="entry name" value="BATS_dom"/>
</dbReference>
<dbReference type="EC" id="2.8.1.6" evidence="3 13"/>
<reference evidence="16" key="1">
    <citation type="submission" date="2017-07" db="EMBL/GenBank/DDBJ databases">
        <title>The cable genome - Insights into the physiology and evolution of filamentous bacteria capable of sulfide oxidation via long distance electron transfer.</title>
        <authorList>
            <person name="Thorup C."/>
            <person name="Bjerg J.T."/>
            <person name="Schreiber L."/>
            <person name="Nielsen L.P."/>
            <person name="Kjeldsen K.U."/>
            <person name="Boesen T."/>
            <person name="Boggild A."/>
            <person name="Meysman F."/>
            <person name="Geelhoed J."/>
            <person name="Schramm A."/>
        </authorList>
    </citation>
    <scope>NUCLEOTIDE SEQUENCE [LARGE SCALE GENOMIC DNA]</scope>
    <source>
        <strain evidence="16">GS</strain>
    </source>
</reference>
<dbReference type="InterPro" id="IPR006638">
    <property type="entry name" value="Elp3/MiaA/NifB-like_rSAM"/>
</dbReference>
<dbReference type="CDD" id="cd01335">
    <property type="entry name" value="Radical_SAM"/>
    <property type="match status" value="1"/>
</dbReference>
<evidence type="ECO:0000256" key="1">
    <source>
        <dbReference type="ARBA" id="ARBA00004942"/>
    </source>
</evidence>
<comment type="cofactor">
    <cofactor evidence="13">
        <name>[2Fe-2S] cluster</name>
        <dbReference type="ChEBI" id="CHEBI:190135"/>
    </cofactor>
    <text evidence="13">Binds 1 [2Fe-2S] cluster. The cluster is coordinated with 3 cysteines and 1 arginine.</text>
</comment>
<dbReference type="Proteomes" id="UP000316238">
    <property type="component" value="Unassembled WGS sequence"/>
</dbReference>
<name>A0A521G525_9BACT</name>
<comment type="similarity">
    <text evidence="2 13">Belongs to the radical SAM superfamily. Biotin synthase family.</text>
</comment>
<keyword evidence="5 13" id="KW-0808">Transferase</keyword>
<evidence type="ECO:0000256" key="5">
    <source>
        <dbReference type="ARBA" id="ARBA00022679"/>
    </source>
</evidence>
<keyword evidence="9 13" id="KW-0093">Biotin biosynthesis</keyword>